<name>A0AAD6XEJ4_9AGAR</name>
<dbReference type="SMART" id="SM00456">
    <property type="entry name" value="WW"/>
    <property type="match status" value="1"/>
</dbReference>
<sequence>MERPLPYGWISQVDQNSGHKFYVDTKATPPRSIWVHPLEDEQYLREHPEAREKAGLAADEKQPQYSAPTTPAVGSPAASSSQRGSYAAPAGSKPEKRGLFGKLKDATVGTKEEREQEKRHKAEQKRQMLELRERRHQEMLAQQAAMYQQQQQQQEMYARQNPQYQQQYAPQYGYAPQQQQRSGFGGGGMAMPLLGGLAGGLLLGEVLGGDGFGGDDGGGGDFGGGDGGGGGDF</sequence>
<dbReference type="InterPro" id="IPR036020">
    <property type="entry name" value="WW_dom_sf"/>
</dbReference>
<dbReference type="SUPFAM" id="SSF51045">
    <property type="entry name" value="WW domain"/>
    <property type="match status" value="1"/>
</dbReference>
<comment type="caution">
    <text evidence="3">The sequence shown here is derived from an EMBL/GenBank/DDBJ whole genome shotgun (WGS) entry which is preliminary data.</text>
</comment>
<evidence type="ECO:0000313" key="3">
    <source>
        <dbReference type="EMBL" id="KAJ7042369.1"/>
    </source>
</evidence>
<evidence type="ECO:0000313" key="4">
    <source>
        <dbReference type="Proteomes" id="UP001218188"/>
    </source>
</evidence>
<dbReference type="Proteomes" id="UP001218188">
    <property type="component" value="Unassembled WGS sequence"/>
</dbReference>
<evidence type="ECO:0000256" key="1">
    <source>
        <dbReference type="SAM" id="MobiDB-lite"/>
    </source>
</evidence>
<feature type="region of interest" description="Disordered" evidence="1">
    <location>
        <begin position="214"/>
        <end position="233"/>
    </location>
</feature>
<feature type="region of interest" description="Disordered" evidence="1">
    <location>
        <begin position="44"/>
        <end position="124"/>
    </location>
</feature>
<dbReference type="AlphaFoldDB" id="A0AAD6XEJ4"/>
<dbReference type="Gene3D" id="2.20.70.10">
    <property type="match status" value="1"/>
</dbReference>
<feature type="compositionally biased region" description="Basic and acidic residues" evidence="1">
    <location>
        <begin position="93"/>
        <end position="124"/>
    </location>
</feature>
<accession>A0AAD6XEJ4</accession>
<organism evidence="3 4">
    <name type="scientific">Mycena alexandri</name>
    <dbReference type="NCBI Taxonomy" id="1745969"/>
    <lineage>
        <taxon>Eukaryota</taxon>
        <taxon>Fungi</taxon>
        <taxon>Dikarya</taxon>
        <taxon>Basidiomycota</taxon>
        <taxon>Agaricomycotina</taxon>
        <taxon>Agaricomycetes</taxon>
        <taxon>Agaricomycetidae</taxon>
        <taxon>Agaricales</taxon>
        <taxon>Marasmiineae</taxon>
        <taxon>Mycenaceae</taxon>
        <taxon>Mycena</taxon>
    </lineage>
</organism>
<protein>
    <recommendedName>
        <fullName evidence="2">WW domain-containing protein</fullName>
    </recommendedName>
</protein>
<keyword evidence="4" id="KW-1185">Reference proteome</keyword>
<feature type="compositionally biased region" description="Basic and acidic residues" evidence="1">
    <location>
        <begin position="44"/>
        <end position="62"/>
    </location>
</feature>
<evidence type="ECO:0000259" key="2">
    <source>
        <dbReference type="SMART" id="SM00456"/>
    </source>
</evidence>
<feature type="domain" description="WW" evidence="2">
    <location>
        <begin position="4"/>
        <end position="39"/>
    </location>
</feature>
<reference evidence="3" key="1">
    <citation type="submission" date="2023-03" db="EMBL/GenBank/DDBJ databases">
        <title>Massive genome expansion in bonnet fungi (Mycena s.s.) driven by repeated elements and novel gene families across ecological guilds.</title>
        <authorList>
            <consortium name="Lawrence Berkeley National Laboratory"/>
            <person name="Harder C.B."/>
            <person name="Miyauchi S."/>
            <person name="Viragh M."/>
            <person name="Kuo A."/>
            <person name="Thoen E."/>
            <person name="Andreopoulos B."/>
            <person name="Lu D."/>
            <person name="Skrede I."/>
            <person name="Drula E."/>
            <person name="Henrissat B."/>
            <person name="Morin E."/>
            <person name="Kohler A."/>
            <person name="Barry K."/>
            <person name="LaButti K."/>
            <person name="Morin E."/>
            <person name="Salamov A."/>
            <person name="Lipzen A."/>
            <person name="Mereny Z."/>
            <person name="Hegedus B."/>
            <person name="Baldrian P."/>
            <person name="Stursova M."/>
            <person name="Weitz H."/>
            <person name="Taylor A."/>
            <person name="Grigoriev I.V."/>
            <person name="Nagy L.G."/>
            <person name="Martin F."/>
            <person name="Kauserud H."/>
        </authorList>
    </citation>
    <scope>NUCLEOTIDE SEQUENCE</scope>
    <source>
        <strain evidence="3">CBHHK200</strain>
    </source>
</reference>
<proteinExistence type="predicted"/>
<gene>
    <name evidence="3" type="ORF">C8F04DRAFT_1219080</name>
</gene>
<dbReference type="EMBL" id="JARJCM010000012">
    <property type="protein sequence ID" value="KAJ7042369.1"/>
    <property type="molecule type" value="Genomic_DNA"/>
</dbReference>
<dbReference type="InterPro" id="IPR001202">
    <property type="entry name" value="WW_dom"/>
</dbReference>